<dbReference type="SMART" id="SM00266">
    <property type="entry name" value="CAD"/>
    <property type="match status" value="1"/>
</dbReference>
<name>A0ABM4DNN9_HYDVU</name>
<dbReference type="PANTHER" id="PTHR31025">
    <property type="entry name" value="SI:CH211-196P9.1-RELATED"/>
    <property type="match status" value="1"/>
</dbReference>
<dbReference type="RefSeq" id="XP_065676191.1">
    <property type="nucleotide sequence ID" value="XM_065820119.1"/>
</dbReference>
<dbReference type="Proteomes" id="UP001652625">
    <property type="component" value="Chromosome 15"/>
</dbReference>
<sequence length="507" mass="57460">MPLFKIWSGDRLVKKAIIAEDFDMLIVKVFEKFQFLPSKIVVNSDGTEVDESDVLLSLSGEVLLALRDGEEWQVYNSVTVASPEKLQSCIQSLSSSPLLPLQEGESSSTEQMLNTSELKSFPTVYCLPMLPKHLTAALEKASSKADLDVSSERQLIRVVYDDLLQYSLYPTSLMYQAVCQAIVRTYPKLQDKIVFLRQKASKPYATWLDSLKTRFKSERSKMHNVSSVQEHKKFGTTLKRKGLYIECAVTPKQKRSEMQTNAMEDLLSCIAHKETISNELKKSLPDMSKVRDRMAKTFVHRRRIILNSSTTQILEEYPALKIATELLEEANLITGNEGTSKINQFFTAERSLKILEMAKSGKRNAKNNDFVTNIVAAIGSESNFNIEAQQIRASMLCLPAMFGEQIERWLVINKESTLSTPTIRIICSNQANILHFEDVHRAIYLDGLVICNVQSIDEALKVLIASYWVFEIAFDPRLQKTLTFLANYICGLSEFRVSPPVQRLLNK</sequence>
<dbReference type="PANTHER" id="PTHR31025:SF9">
    <property type="entry name" value="SI:DKEY-286J15.1"/>
    <property type="match status" value="1"/>
</dbReference>
<accession>A0ABM4DNN9</accession>
<organism evidence="4 5">
    <name type="scientific">Hydra vulgaris</name>
    <name type="common">Hydra</name>
    <name type="synonym">Hydra attenuata</name>
    <dbReference type="NCBI Taxonomy" id="6087"/>
    <lineage>
        <taxon>Eukaryota</taxon>
        <taxon>Metazoa</taxon>
        <taxon>Cnidaria</taxon>
        <taxon>Hydrozoa</taxon>
        <taxon>Hydroidolina</taxon>
        <taxon>Anthoathecata</taxon>
        <taxon>Aplanulata</taxon>
        <taxon>Hydridae</taxon>
        <taxon>Hydra</taxon>
    </lineage>
</organism>
<keyword evidence="1 2" id="KW-0053">Apoptosis</keyword>
<dbReference type="PROSITE" id="PS51135">
    <property type="entry name" value="CIDE_N"/>
    <property type="match status" value="1"/>
</dbReference>
<dbReference type="Pfam" id="PF02017">
    <property type="entry name" value="CIDE-N"/>
    <property type="match status" value="1"/>
</dbReference>
<feature type="domain" description="CIDE-N" evidence="3">
    <location>
        <begin position="1"/>
        <end position="74"/>
    </location>
</feature>
<gene>
    <name evidence="5" type="primary">LOC136092275</name>
</gene>
<dbReference type="SUPFAM" id="SSF54277">
    <property type="entry name" value="CAD &amp; PB1 domains"/>
    <property type="match status" value="1"/>
</dbReference>
<reference evidence="5" key="1">
    <citation type="submission" date="2025-08" db="UniProtKB">
        <authorList>
            <consortium name="RefSeq"/>
        </authorList>
    </citation>
    <scope>IDENTIFICATION</scope>
</reference>
<dbReference type="GeneID" id="136092275"/>
<evidence type="ECO:0000259" key="3">
    <source>
        <dbReference type="PROSITE" id="PS51135"/>
    </source>
</evidence>
<keyword evidence="4" id="KW-1185">Reference proteome</keyword>
<evidence type="ECO:0000313" key="4">
    <source>
        <dbReference type="Proteomes" id="UP001652625"/>
    </source>
</evidence>
<evidence type="ECO:0000256" key="2">
    <source>
        <dbReference type="PROSITE-ProRule" id="PRU00447"/>
    </source>
</evidence>
<dbReference type="InterPro" id="IPR003508">
    <property type="entry name" value="CIDE-N_dom"/>
</dbReference>
<evidence type="ECO:0000313" key="5">
    <source>
        <dbReference type="RefSeq" id="XP_065676191.1"/>
    </source>
</evidence>
<evidence type="ECO:0000256" key="1">
    <source>
        <dbReference type="ARBA" id="ARBA00022703"/>
    </source>
</evidence>
<proteinExistence type="predicted"/>
<protein>
    <submittedName>
        <fullName evidence="5">Uncharacterized protein LOC136092275 isoform X1</fullName>
    </submittedName>
</protein>
<dbReference type="Gene3D" id="3.10.20.10">
    <property type="match status" value="1"/>
</dbReference>